<feature type="domain" description="AB hydrolase-1" evidence="1">
    <location>
        <begin position="27"/>
        <end position="256"/>
    </location>
</feature>
<dbReference type="PANTHER" id="PTHR43433:SF5">
    <property type="entry name" value="AB HYDROLASE-1 DOMAIN-CONTAINING PROTEIN"/>
    <property type="match status" value="1"/>
</dbReference>
<dbReference type="GO" id="GO:0004806">
    <property type="term" value="F:triacylglycerol lipase activity"/>
    <property type="evidence" value="ECO:0007669"/>
    <property type="project" value="TreeGrafter"/>
</dbReference>
<dbReference type="RefSeq" id="WP_030069626.1">
    <property type="nucleotide sequence ID" value="NZ_JRKI01000034.1"/>
</dbReference>
<keyword evidence="3" id="KW-1185">Reference proteome</keyword>
<dbReference type="EMBL" id="JRKI01000034">
    <property type="protein sequence ID" value="KIZ15534.1"/>
    <property type="molecule type" value="Genomic_DNA"/>
</dbReference>
<dbReference type="GO" id="GO:0046503">
    <property type="term" value="P:glycerolipid catabolic process"/>
    <property type="evidence" value="ECO:0007669"/>
    <property type="project" value="TreeGrafter"/>
</dbReference>
<dbReference type="InterPro" id="IPR000073">
    <property type="entry name" value="AB_hydrolase_1"/>
</dbReference>
<name>A0A0D7CGY7_9ACTN</name>
<dbReference type="PATRIC" id="fig|1240678.4.peg.6145"/>
<protein>
    <submittedName>
        <fullName evidence="2">Alpha/beta hydrolase</fullName>
    </submittedName>
</protein>
<organism evidence="2 3">
    <name type="scientific">Streptomyces natalensis ATCC 27448</name>
    <dbReference type="NCBI Taxonomy" id="1240678"/>
    <lineage>
        <taxon>Bacteria</taxon>
        <taxon>Bacillati</taxon>
        <taxon>Actinomycetota</taxon>
        <taxon>Actinomycetes</taxon>
        <taxon>Kitasatosporales</taxon>
        <taxon>Streptomycetaceae</taxon>
        <taxon>Streptomyces</taxon>
    </lineage>
</organism>
<dbReference type="AlphaFoldDB" id="A0A0D7CGY7"/>
<dbReference type="InterPro" id="IPR029058">
    <property type="entry name" value="AB_hydrolase_fold"/>
</dbReference>
<dbReference type="Pfam" id="PF12697">
    <property type="entry name" value="Abhydrolase_6"/>
    <property type="match status" value="1"/>
</dbReference>
<evidence type="ECO:0000313" key="2">
    <source>
        <dbReference type="EMBL" id="KIZ15534.1"/>
    </source>
</evidence>
<keyword evidence="2" id="KW-0378">Hydrolase</keyword>
<proteinExistence type="predicted"/>
<dbReference type="Gene3D" id="3.40.50.1820">
    <property type="entry name" value="alpha/beta hydrolase"/>
    <property type="match status" value="1"/>
</dbReference>
<evidence type="ECO:0000313" key="3">
    <source>
        <dbReference type="Proteomes" id="UP000032458"/>
    </source>
</evidence>
<evidence type="ECO:0000259" key="1">
    <source>
        <dbReference type="Pfam" id="PF12697"/>
    </source>
</evidence>
<reference evidence="2 3" key="1">
    <citation type="submission" date="2014-09" db="EMBL/GenBank/DDBJ databases">
        <title>Draft genome sequence of Streptomyces natalensis ATCC 27448, producer of the antifungal pimaricin.</title>
        <authorList>
            <person name="Mendes M.V."/>
            <person name="Beites T."/>
            <person name="Pires S."/>
            <person name="Santos C.L."/>
            <person name="Moradas-Ferreira P."/>
        </authorList>
    </citation>
    <scope>NUCLEOTIDE SEQUENCE [LARGE SCALE GENOMIC DNA]</scope>
    <source>
        <strain evidence="2 3">ATCC 27448</strain>
    </source>
</reference>
<accession>A0A0D7CGY7</accession>
<dbReference type="SUPFAM" id="SSF53474">
    <property type="entry name" value="alpha/beta-Hydrolases"/>
    <property type="match status" value="1"/>
</dbReference>
<dbReference type="InterPro" id="IPR050471">
    <property type="entry name" value="AB_hydrolase"/>
</dbReference>
<sequence length="270" mass="28511">MDTLESGTLAVPGARLYFEVRGTGPLLLLIPGGASDTEVFRALADELAACHRVVTYDPRGISRSLLDRPPPESWLASQVDDASRLIDHLAGAGEPVRVFGSSSGAVIALELMISDPHRIQLAVAHEPPAMGLLPDAARFASLFDEVHATFCQEGVPAALDRLRAIFGGRPAPRLPEATDNHAFFLAHVLLPSTRCVPDVTALMAVADRVVLAGGQRSRTHAVHRPVAVLAQRLGRELVEFPGGHVGYTQNPAPFAAQLADILAGAPASLG</sequence>
<comment type="caution">
    <text evidence="2">The sequence shown here is derived from an EMBL/GenBank/DDBJ whole genome shotgun (WGS) entry which is preliminary data.</text>
</comment>
<dbReference type="PANTHER" id="PTHR43433">
    <property type="entry name" value="HYDROLASE, ALPHA/BETA FOLD FAMILY PROTEIN"/>
    <property type="match status" value="1"/>
</dbReference>
<dbReference type="Proteomes" id="UP000032458">
    <property type="component" value="Unassembled WGS sequence"/>
</dbReference>
<gene>
    <name evidence="2" type="ORF">SNA_28785</name>
</gene>